<feature type="compositionally biased region" description="Basic and acidic residues" evidence="1">
    <location>
        <begin position="104"/>
        <end position="113"/>
    </location>
</feature>
<evidence type="ECO:0000313" key="2">
    <source>
        <dbReference type="EMBL" id="KII71347.1"/>
    </source>
</evidence>
<sequence length="113" mass="13201">MVFVNIDQSHYHNRRPLQLVSTWSLKSNYEFNLTQPNENCHNKNESLSVILVLVLKTLWGTVFVSEADEREIIVISEVHHRINAASDPKTDNHFQGTNQTISWAREKEKRDKN</sequence>
<proteinExistence type="predicted"/>
<dbReference type="EMBL" id="JWZT01001789">
    <property type="protein sequence ID" value="KII71347.1"/>
    <property type="molecule type" value="Genomic_DNA"/>
</dbReference>
<accession>A0A0C2NBK6</accession>
<comment type="caution">
    <text evidence="2">The sequence shown here is derived from an EMBL/GenBank/DDBJ whole genome shotgun (WGS) entry which is preliminary data.</text>
</comment>
<evidence type="ECO:0000256" key="1">
    <source>
        <dbReference type="SAM" id="MobiDB-lite"/>
    </source>
</evidence>
<name>A0A0C2NBK6_THEKT</name>
<protein>
    <submittedName>
        <fullName evidence="2">Uncharacterized protein</fullName>
    </submittedName>
</protein>
<reference evidence="2 3" key="1">
    <citation type="journal article" date="2014" name="Genome Biol. Evol.">
        <title>The genome of the myxosporean Thelohanellus kitauei shows adaptations to nutrient acquisition within its fish host.</title>
        <authorList>
            <person name="Yang Y."/>
            <person name="Xiong J."/>
            <person name="Zhou Z."/>
            <person name="Huo F."/>
            <person name="Miao W."/>
            <person name="Ran C."/>
            <person name="Liu Y."/>
            <person name="Zhang J."/>
            <person name="Feng J."/>
            <person name="Wang M."/>
            <person name="Wang M."/>
            <person name="Wang L."/>
            <person name="Yao B."/>
        </authorList>
    </citation>
    <scope>NUCLEOTIDE SEQUENCE [LARGE SCALE GENOMIC DNA]</scope>
    <source>
        <strain evidence="2">Wuqing</strain>
    </source>
</reference>
<evidence type="ECO:0000313" key="3">
    <source>
        <dbReference type="Proteomes" id="UP000031668"/>
    </source>
</evidence>
<gene>
    <name evidence="2" type="ORF">RF11_05257</name>
</gene>
<feature type="region of interest" description="Disordered" evidence="1">
    <location>
        <begin position="86"/>
        <end position="113"/>
    </location>
</feature>
<feature type="compositionally biased region" description="Polar residues" evidence="1">
    <location>
        <begin position="93"/>
        <end position="102"/>
    </location>
</feature>
<keyword evidence="3" id="KW-1185">Reference proteome</keyword>
<organism evidence="2 3">
    <name type="scientific">Thelohanellus kitauei</name>
    <name type="common">Myxosporean</name>
    <dbReference type="NCBI Taxonomy" id="669202"/>
    <lineage>
        <taxon>Eukaryota</taxon>
        <taxon>Metazoa</taxon>
        <taxon>Cnidaria</taxon>
        <taxon>Myxozoa</taxon>
        <taxon>Myxosporea</taxon>
        <taxon>Bivalvulida</taxon>
        <taxon>Platysporina</taxon>
        <taxon>Myxobolidae</taxon>
        <taxon>Thelohanellus</taxon>
    </lineage>
</organism>
<dbReference type="AlphaFoldDB" id="A0A0C2NBK6"/>
<dbReference type="Proteomes" id="UP000031668">
    <property type="component" value="Unassembled WGS sequence"/>
</dbReference>